<feature type="transmembrane region" description="Helical" evidence="1">
    <location>
        <begin position="20"/>
        <end position="39"/>
    </location>
</feature>
<evidence type="ECO:0008006" key="4">
    <source>
        <dbReference type="Google" id="ProtNLM"/>
    </source>
</evidence>
<keyword evidence="1" id="KW-0472">Membrane</keyword>
<keyword evidence="1" id="KW-0812">Transmembrane</keyword>
<evidence type="ECO:0000313" key="3">
    <source>
        <dbReference type="Proteomes" id="UP000664521"/>
    </source>
</evidence>
<keyword evidence="3" id="KW-1185">Reference proteome</keyword>
<protein>
    <recommendedName>
        <fullName evidence="4">ER-bound oxygenase mpaB/mpaB'/Rubber oxygenase catalytic domain-containing protein</fullName>
    </recommendedName>
</protein>
<dbReference type="InterPro" id="IPR046366">
    <property type="entry name" value="MPAB"/>
</dbReference>
<dbReference type="OrthoDB" id="545169at2759"/>
<dbReference type="PANTHER" id="PTHR36124">
    <property type="match status" value="1"/>
</dbReference>
<dbReference type="EMBL" id="CAJPDS010000009">
    <property type="protein sequence ID" value="CAF9910794.1"/>
    <property type="molecule type" value="Genomic_DNA"/>
</dbReference>
<comment type="caution">
    <text evidence="2">The sequence shown here is derived from an EMBL/GenBank/DDBJ whole genome shotgun (WGS) entry which is preliminary data.</text>
</comment>
<feature type="transmembrane region" description="Helical" evidence="1">
    <location>
        <begin position="299"/>
        <end position="316"/>
    </location>
</feature>
<reference evidence="2" key="1">
    <citation type="submission" date="2021-03" db="EMBL/GenBank/DDBJ databases">
        <authorList>
            <person name="Tagirdzhanova G."/>
        </authorList>
    </citation>
    <scope>NUCLEOTIDE SEQUENCE</scope>
</reference>
<accession>A0A8H3IEK9</accession>
<organism evidence="2 3">
    <name type="scientific">Heterodermia speciosa</name>
    <dbReference type="NCBI Taxonomy" id="116794"/>
    <lineage>
        <taxon>Eukaryota</taxon>
        <taxon>Fungi</taxon>
        <taxon>Dikarya</taxon>
        <taxon>Ascomycota</taxon>
        <taxon>Pezizomycotina</taxon>
        <taxon>Lecanoromycetes</taxon>
        <taxon>OSLEUM clade</taxon>
        <taxon>Lecanoromycetidae</taxon>
        <taxon>Caliciales</taxon>
        <taxon>Physciaceae</taxon>
        <taxon>Heterodermia</taxon>
    </lineage>
</organism>
<dbReference type="PANTHER" id="PTHR36124:SF1">
    <property type="entry name" value="ER-BOUND OXYGENASE MPAB_MPAB'_RUBBER OXYGENASE CATALYTIC DOMAIN-CONTAINING PROTEIN"/>
    <property type="match status" value="1"/>
</dbReference>
<keyword evidence="1" id="KW-1133">Transmembrane helix</keyword>
<sequence length="429" mass="49578">MEFHNHTLHEATASLPADESWTNFYIVILFLYPIVCALLRNHRLRTTFETFPYTTRASFASMTDTDAQQIQQIAAEIEFPFTFEKALQFALFRSYGIPTISKLLVATSQFSEPSTACKRYVDTELLISEFMGYKPTEERTREAIARMNYIHSGYRKSGKLLDDDMLYTLSLFVSEPVRWINKYEWRKLEDMELCALGTFWKSVGDAMEISWEKLKSGTGGKEGTWKDGLQWLEEVMEWSEQYEREYMVPNVNSMKTADETTTILLWGIPKSLKGVGKHFVSALMGDRLRNSMMYPKPPAYYFTLISTIFGIRKFILRHLSLPRPYFLRVHKVSDEPTKNGYYHTMNYVAAPYYHQPTIWARWQPAAWYTWIMGLPLPGDEGNKYHPQGYKIPEVGPDKMSGRGHDFANGVVEQLRSTRSGGCIFAAKNG</sequence>
<name>A0A8H3IEK9_9LECA</name>
<dbReference type="AlphaFoldDB" id="A0A8H3IEK9"/>
<dbReference type="GO" id="GO:0016491">
    <property type="term" value="F:oxidoreductase activity"/>
    <property type="evidence" value="ECO:0007669"/>
    <property type="project" value="InterPro"/>
</dbReference>
<dbReference type="Proteomes" id="UP000664521">
    <property type="component" value="Unassembled WGS sequence"/>
</dbReference>
<evidence type="ECO:0000313" key="2">
    <source>
        <dbReference type="EMBL" id="CAF9910794.1"/>
    </source>
</evidence>
<evidence type="ECO:0000256" key="1">
    <source>
        <dbReference type="SAM" id="Phobius"/>
    </source>
</evidence>
<proteinExistence type="predicted"/>
<gene>
    <name evidence="2" type="ORF">HETSPECPRED_010179</name>
</gene>